<evidence type="ECO:0000256" key="8">
    <source>
        <dbReference type="ARBA" id="ARBA00022917"/>
    </source>
</evidence>
<dbReference type="CDD" id="cd00776">
    <property type="entry name" value="AsxRS_core"/>
    <property type="match status" value="1"/>
</dbReference>
<evidence type="ECO:0000256" key="12">
    <source>
        <dbReference type="ARBA" id="ARBA00047844"/>
    </source>
</evidence>
<dbReference type="PANTHER" id="PTHR22594:SF16">
    <property type="entry name" value="ASPARAGINE--TRNA LIGASE, CYTOPLASMIC"/>
    <property type="match status" value="1"/>
</dbReference>
<evidence type="ECO:0000256" key="5">
    <source>
        <dbReference type="ARBA" id="ARBA00022598"/>
    </source>
</evidence>
<dbReference type="Gene3D" id="3.30.1910.20">
    <property type="entry name" value="asparaginyl-tRNA synthetase, N-terminal domain"/>
    <property type="match status" value="2"/>
</dbReference>
<dbReference type="InterPro" id="IPR004365">
    <property type="entry name" value="NA-bd_OB_tRNA"/>
</dbReference>
<dbReference type="SUPFAM" id="SSF50249">
    <property type="entry name" value="Nucleic acid-binding proteins"/>
    <property type="match status" value="2"/>
</dbReference>
<dbReference type="PANTHER" id="PTHR22594">
    <property type="entry name" value="ASPARTYL/LYSYL-TRNA SYNTHETASE"/>
    <property type="match status" value="1"/>
</dbReference>
<dbReference type="Pfam" id="PF20917">
    <property type="entry name" value="AsnRS_N"/>
    <property type="match status" value="1"/>
</dbReference>
<evidence type="ECO:0000256" key="6">
    <source>
        <dbReference type="ARBA" id="ARBA00022741"/>
    </source>
</evidence>
<reference evidence="14 15" key="1">
    <citation type="journal article" date="2014" name="Nat. Genet.">
        <title>Genome and transcriptome of the porcine whipworm Trichuris suis.</title>
        <authorList>
            <person name="Jex A.R."/>
            <person name="Nejsum P."/>
            <person name="Schwarz E.M."/>
            <person name="Hu L."/>
            <person name="Young N.D."/>
            <person name="Hall R.S."/>
            <person name="Korhonen P.K."/>
            <person name="Liao S."/>
            <person name="Thamsborg S."/>
            <person name="Xia J."/>
            <person name="Xu P."/>
            <person name="Wang S."/>
            <person name="Scheerlinck J.P."/>
            <person name="Hofmann A."/>
            <person name="Sternberg P.W."/>
            <person name="Wang J."/>
            <person name="Gasser R.B."/>
        </authorList>
    </citation>
    <scope>NUCLEOTIDE SEQUENCE [LARGE SCALE GENOMIC DNA]</scope>
    <source>
        <strain evidence="14">DCEP-RM93M</strain>
    </source>
</reference>
<dbReference type="Pfam" id="PF01336">
    <property type="entry name" value="tRNA_anti-codon"/>
    <property type="match status" value="2"/>
</dbReference>
<keyword evidence="8" id="KW-0648">Protein biosynthesis</keyword>
<dbReference type="PRINTS" id="PR01042">
    <property type="entry name" value="TRNASYNTHASP"/>
</dbReference>
<protein>
    <recommendedName>
        <fullName evidence="11">Asparagine--tRNA ligase, cytoplasmic</fullName>
        <ecNumber evidence="3">6.1.1.22</ecNumber>
    </recommendedName>
    <alternativeName>
        <fullName evidence="10">Asparaginyl-tRNA synthetase</fullName>
    </alternativeName>
</protein>
<dbReference type="InterPro" id="IPR004522">
    <property type="entry name" value="Asn-tRNA-ligase"/>
</dbReference>
<dbReference type="Gene3D" id="3.30.930.10">
    <property type="entry name" value="Bira Bifunctional Protein, Domain 2"/>
    <property type="match status" value="2"/>
</dbReference>
<keyword evidence="9" id="KW-0030">Aminoacyl-tRNA synthetase</keyword>
<dbReference type="CDD" id="cd04323">
    <property type="entry name" value="AsnRS_cyto_like_N"/>
    <property type="match status" value="2"/>
</dbReference>
<dbReference type="InterPro" id="IPR002312">
    <property type="entry name" value="Asp/Asn-tRNA-synth_IIb"/>
</dbReference>
<dbReference type="SUPFAM" id="SSF55681">
    <property type="entry name" value="Class II aaRS and biotin synthetases"/>
    <property type="match status" value="2"/>
</dbReference>
<comment type="subcellular location">
    <subcellularLocation>
        <location evidence="1">Cytoplasm</location>
    </subcellularLocation>
</comment>
<evidence type="ECO:0000256" key="11">
    <source>
        <dbReference type="ARBA" id="ARBA00039867"/>
    </source>
</evidence>
<dbReference type="InterPro" id="IPR004364">
    <property type="entry name" value="Aa-tRNA-synt_II"/>
</dbReference>
<sequence>MTDTRDCLTKNQDDCLRELKALHISEGRGSDAHGNGTTEKPFKTLLRAMMCFRKEPFPEFLVEAGADSTVQWVKVSQSQFKKCHRLWQQEVRKLERDAGKEAEDTVRRFQNMSAAKQIVIEEDVNLPKAIIVKIRDVREKIGKRVRVYGWVHRLRRQGKRLMFLILRDGTGFLQCVMTDKLCQTYDALNLSPESSIFVVGTLNDLPEGKEAPGGCELQADYWKLIGDAPPGGIDHVLNEDAHPDVLLDQRHLVLRGESLSKIMKVRGQLLAAFRAHYQSRGYCEVTPPTMVQTQVEGGSTLFKFDYYGEEAYLTQSSQLYLETCLPSLGDVYCIAMSYRAEKSRTRRHLSEYTHVEAECAFITFDELLCRLEDIVCDVAKRVVESSEGHLVMELNPKFKIPSKPFRRMAYTDAIKWLNEHGVRKEDGFDFQYGDDIPEAPERLMTDTINEPIFLHSFPATLKSFYMSRREDNQALTESVDLLMPNVGEVVGGSMRIWKERELLDALKRHGIDPDPYYWFIDQRKYGSCPHGGYGLAASNEIYISESTGSDDTGDGTSKKPFKTLLHAMKFVGVEPFPTFLSDVAGENEVGKHQPPAALLLVISFFALFRDGNPFRNRSLKSTIDYGCRSCANLRNEVPKRFPLTLRSHIAAKSIVVEEDPNLPSPVVVKIRDVAKMIGKRVKVFGWVHRMRRQGKQLMFVVLRDGTGYLQCIISGKLCQTYDAIMLNQESSLFVIGTLASVPEGKEAPGGCELAVDFWKMIGESPPGGIENVLNEEAHPDILLDQRHLVIRGENLSKIMKVRGQLLAAFRAHYQSRGYCEVTPPTMVQTQVEGGSTLFKFDYYGEEAYLTQSSQLYLETCLPSLGDVYCIAMSYRAEKSRTRRHLSEYTHVEAECAFITFDELLCRLEDIVCDVAKRVVESSEGHLVMELNPKFKIPSKPFRRMAYTDAIKWLNEHGVKKDDGFDFQYGDDIPEAPERLMTDTINEPIFLHSFPATLKSFYMSRREDNQALTESVDLLMPNVGEVVGGSMRIWKEQELMDAFKRHGIDPDPYYWFTDQRRYGSCPHGGYGLGLERFVTWVTGRYHIRDTILYPRFVQRCTP</sequence>
<organism evidence="14 15">
    <name type="scientific">Trichuris suis</name>
    <name type="common">pig whipworm</name>
    <dbReference type="NCBI Taxonomy" id="68888"/>
    <lineage>
        <taxon>Eukaryota</taxon>
        <taxon>Metazoa</taxon>
        <taxon>Ecdysozoa</taxon>
        <taxon>Nematoda</taxon>
        <taxon>Enoplea</taxon>
        <taxon>Dorylaimia</taxon>
        <taxon>Trichinellida</taxon>
        <taxon>Trichuridae</taxon>
        <taxon>Trichuris</taxon>
    </lineage>
</organism>
<dbReference type="GO" id="GO:0006421">
    <property type="term" value="P:asparaginyl-tRNA aminoacylation"/>
    <property type="evidence" value="ECO:0007669"/>
    <property type="project" value="InterPro"/>
</dbReference>
<name>A0A085MNE7_9BILA</name>
<gene>
    <name evidence="14" type="ORF">M513_00436</name>
</gene>
<evidence type="ECO:0000256" key="2">
    <source>
        <dbReference type="ARBA" id="ARBA00008226"/>
    </source>
</evidence>
<dbReference type="PROSITE" id="PS50862">
    <property type="entry name" value="AA_TRNA_LIGASE_II"/>
    <property type="match status" value="1"/>
</dbReference>
<dbReference type="Gene3D" id="2.40.50.140">
    <property type="entry name" value="Nucleic acid-binding proteins"/>
    <property type="match status" value="2"/>
</dbReference>
<evidence type="ECO:0000256" key="1">
    <source>
        <dbReference type="ARBA" id="ARBA00004496"/>
    </source>
</evidence>
<dbReference type="GO" id="GO:0003676">
    <property type="term" value="F:nucleic acid binding"/>
    <property type="evidence" value="ECO:0007669"/>
    <property type="project" value="InterPro"/>
</dbReference>
<feature type="domain" description="Aminoacyl-transfer RNA synthetases class-II family profile" evidence="13">
    <location>
        <begin position="799"/>
        <end position="1093"/>
    </location>
</feature>
<keyword evidence="4" id="KW-0963">Cytoplasm</keyword>
<dbReference type="NCBIfam" id="TIGR00457">
    <property type="entry name" value="asnS"/>
    <property type="match status" value="2"/>
</dbReference>
<comment type="catalytic activity">
    <reaction evidence="12">
        <text>tRNA(Asn) + L-asparagine + ATP = L-asparaginyl-tRNA(Asn) + AMP + diphosphate + H(+)</text>
        <dbReference type="Rhea" id="RHEA:11180"/>
        <dbReference type="Rhea" id="RHEA-COMP:9659"/>
        <dbReference type="Rhea" id="RHEA-COMP:9674"/>
        <dbReference type="ChEBI" id="CHEBI:15378"/>
        <dbReference type="ChEBI" id="CHEBI:30616"/>
        <dbReference type="ChEBI" id="CHEBI:33019"/>
        <dbReference type="ChEBI" id="CHEBI:58048"/>
        <dbReference type="ChEBI" id="CHEBI:78442"/>
        <dbReference type="ChEBI" id="CHEBI:78515"/>
        <dbReference type="ChEBI" id="CHEBI:456215"/>
        <dbReference type="EC" id="6.1.1.22"/>
    </reaction>
</comment>
<accession>A0A085MNE7</accession>
<comment type="similarity">
    <text evidence="2">Belongs to the class-II aminoacyl-tRNA synthetase family.</text>
</comment>
<keyword evidence="7" id="KW-0067">ATP-binding</keyword>
<dbReference type="AlphaFoldDB" id="A0A085MNE7"/>
<dbReference type="GO" id="GO:0005737">
    <property type="term" value="C:cytoplasm"/>
    <property type="evidence" value="ECO:0007669"/>
    <property type="project" value="UniProtKB-SubCell"/>
</dbReference>
<keyword evidence="6" id="KW-0547">Nucleotide-binding</keyword>
<evidence type="ECO:0000256" key="9">
    <source>
        <dbReference type="ARBA" id="ARBA00023146"/>
    </source>
</evidence>
<dbReference type="InterPro" id="IPR006195">
    <property type="entry name" value="aa-tRNA-synth_II"/>
</dbReference>
<evidence type="ECO:0000256" key="10">
    <source>
        <dbReference type="ARBA" id="ARBA00029886"/>
    </source>
</evidence>
<dbReference type="EC" id="6.1.1.22" evidence="3"/>
<dbReference type="EMBL" id="KL363183">
    <property type="protein sequence ID" value="KFD58743.1"/>
    <property type="molecule type" value="Genomic_DNA"/>
</dbReference>
<proteinExistence type="inferred from homology"/>
<dbReference type="FunFam" id="3.30.930.10:FF:000040">
    <property type="entry name" value="Asparagine--tRNA ligase, cytoplasmic"/>
    <property type="match status" value="1"/>
</dbReference>
<evidence type="ECO:0000313" key="14">
    <source>
        <dbReference type="EMBL" id="KFD58743.1"/>
    </source>
</evidence>
<dbReference type="FunFam" id="2.40.50.140:FF:000151">
    <property type="entry name" value="Asparagine--tRNA ligase, cytoplasmic"/>
    <property type="match status" value="1"/>
</dbReference>
<evidence type="ECO:0000256" key="3">
    <source>
        <dbReference type="ARBA" id="ARBA00012816"/>
    </source>
</evidence>
<keyword evidence="5" id="KW-0436">Ligase</keyword>
<dbReference type="InterPro" id="IPR012340">
    <property type="entry name" value="NA-bd_OB-fold"/>
</dbReference>
<dbReference type="Proteomes" id="UP000030764">
    <property type="component" value="Unassembled WGS sequence"/>
</dbReference>
<evidence type="ECO:0000256" key="7">
    <source>
        <dbReference type="ARBA" id="ARBA00022840"/>
    </source>
</evidence>
<evidence type="ECO:0000313" key="15">
    <source>
        <dbReference type="Proteomes" id="UP000030764"/>
    </source>
</evidence>
<dbReference type="GO" id="GO:0005524">
    <property type="term" value="F:ATP binding"/>
    <property type="evidence" value="ECO:0007669"/>
    <property type="project" value="UniProtKB-KW"/>
</dbReference>
<evidence type="ECO:0000259" key="13">
    <source>
        <dbReference type="PROSITE" id="PS50862"/>
    </source>
</evidence>
<dbReference type="GO" id="GO:0004816">
    <property type="term" value="F:asparagine-tRNA ligase activity"/>
    <property type="evidence" value="ECO:0007669"/>
    <property type="project" value="UniProtKB-EC"/>
</dbReference>
<dbReference type="Pfam" id="PF00152">
    <property type="entry name" value="tRNA-synt_2"/>
    <property type="match status" value="2"/>
</dbReference>
<dbReference type="InterPro" id="IPR048952">
    <property type="entry name" value="AsnRS_N"/>
</dbReference>
<evidence type="ECO:0000256" key="4">
    <source>
        <dbReference type="ARBA" id="ARBA00022490"/>
    </source>
</evidence>
<keyword evidence="15" id="KW-1185">Reference proteome</keyword>
<dbReference type="InterPro" id="IPR045864">
    <property type="entry name" value="aa-tRNA-synth_II/BPL/LPL"/>
</dbReference>